<dbReference type="GO" id="GO:0042597">
    <property type="term" value="C:periplasmic space"/>
    <property type="evidence" value="ECO:0007669"/>
    <property type="project" value="InterPro"/>
</dbReference>
<name>A0AAW3ZNF7_9GAMM</name>
<dbReference type="EMBL" id="JACYTR010000018">
    <property type="protein sequence ID" value="MBD8526169.1"/>
    <property type="molecule type" value="Genomic_DNA"/>
</dbReference>
<evidence type="ECO:0000313" key="4">
    <source>
        <dbReference type="Proteomes" id="UP000613768"/>
    </source>
</evidence>
<dbReference type="Gene3D" id="1.25.40.10">
    <property type="entry name" value="Tetratricopeptide repeat domain"/>
    <property type="match status" value="1"/>
</dbReference>
<dbReference type="InterPro" id="IPR008939">
    <property type="entry name" value="Lytic_TGlycosylase_superhlx_U"/>
</dbReference>
<organism evidence="3 4">
    <name type="scientific">Pseudomarimonas arenosa</name>
    <dbReference type="NCBI Taxonomy" id="2774145"/>
    <lineage>
        <taxon>Bacteria</taxon>
        <taxon>Pseudomonadati</taxon>
        <taxon>Pseudomonadota</taxon>
        <taxon>Gammaproteobacteria</taxon>
        <taxon>Lysobacterales</taxon>
        <taxon>Lysobacteraceae</taxon>
        <taxon>Pseudomarimonas</taxon>
    </lineage>
</organism>
<evidence type="ECO:0000313" key="3">
    <source>
        <dbReference type="EMBL" id="MBD8526169.1"/>
    </source>
</evidence>
<accession>A0AAW3ZNF7</accession>
<keyword evidence="4" id="KW-1185">Reference proteome</keyword>
<feature type="signal peptide" evidence="2">
    <location>
        <begin position="1"/>
        <end position="23"/>
    </location>
</feature>
<dbReference type="InterPro" id="IPR011989">
    <property type="entry name" value="ARM-like"/>
</dbReference>
<dbReference type="Pfam" id="PF13646">
    <property type="entry name" value="HEAT_2"/>
    <property type="match status" value="1"/>
</dbReference>
<dbReference type="InterPro" id="IPR011990">
    <property type="entry name" value="TPR-like_helical_dom_sf"/>
</dbReference>
<dbReference type="InterPro" id="IPR016024">
    <property type="entry name" value="ARM-type_fold"/>
</dbReference>
<dbReference type="GO" id="GO:0004553">
    <property type="term" value="F:hydrolase activity, hydrolyzing O-glycosyl compounds"/>
    <property type="evidence" value="ECO:0007669"/>
    <property type="project" value="InterPro"/>
</dbReference>
<gene>
    <name evidence="3" type="ORF">IFO71_10510</name>
</gene>
<keyword evidence="1 2" id="KW-0732">Signal</keyword>
<evidence type="ECO:0000256" key="1">
    <source>
        <dbReference type="ARBA" id="ARBA00022729"/>
    </source>
</evidence>
<comment type="caution">
    <text evidence="3">The sequence shown here is derived from an EMBL/GenBank/DDBJ whole genome shotgun (WGS) entry which is preliminary data.</text>
</comment>
<proteinExistence type="predicted"/>
<evidence type="ECO:0000256" key="2">
    <source>
        <dbReference type="SAM" id="SignalP"/>
    </source>
</evidence>
<reference evidence="3 4" key="1">
    <citation type="submission" date="2020-09" db="EMBL/GenBank/DDBJ databases">
        <title>Pseudoxanthomonas sp. CAU 1598 isolated from sand of Yaerae Beach.</title>
        <authorList>
            <person name="Kim W."/>
        </authorList>
    </citation>
    <scope>NUCLEOTIDE SEQUENCE [LARGE SCALE GENOMIC DNA]</scope>
    <source>
        <strain evidence="3 4">CAU 1598</strain>
    </source>
</reference>
<sequence length="400" mass="43229">MKLILKPLAAILLSGVLSGAAIAVPNDQAMAPSGKDNQSLYWQGHESLKRSDWSEAFKQFETLEQRLRKDEPQAVDAALYWQAYSLNQAKRRKEASVVIDKLRREFPLSRWMAEADRLLEQRKPANAENGLVDAALDGLMSAPPERAIPLLKKVIEGDYPAQSKQRALFVLSQLDGGEASQMILAVAKDANNPLRREAIQMLGIGGDAEAMKALGQIYQHGDHASREAVLDAYMVAGNVDGILVAAKSIQDAELQVHAIHLLGALGASDALKDLAAHSQDRNVLGATLDAFGISGDVAALAQFSRGQADVELRAKALRNLGVAGASADLAALYPELSHPELRRAALEGLMISGDSKALSTLYGRARDDDERREILRMMTITGDDAALDLIEQAIREGEGE</sequence>
<protein>
    <submittedName>
        <fullName evidence="3">HEAT repeat domain-containing protein</fullName>
    </submittedName>
</protein>
<dbReference type="SUPFAM" id="SSF48371">
    <property type="entry name" value="ARM repeat"/>
    <property type="match status" value="2"/>
</dbReference>
<dbReference type="Proteomes" id="UP000613768">
    <property type="component" value="Unassembled WGS sequence"/>
</dbReference>
<dbReference type="Gene3D" id="1.25.10.10">
    <property type="entry name" value="Leucine-rich Repeat Variant"/>
    <property type="match status" value="1"/>
</dbReference>
<dbReference type="RefSeq" id="WP_192029590.1">
    <property type="nucleotide sequence ID" value="NZ_JACYTR010000018.1"/>
</dbReference>
<dbReference type="SUPFAM" id="SSF48435">
    <property type="entry name" value="Bacterial muramidases"/>
    <property type="match status" value="1"/>
</dbReference>
<feature type="chain" id="PRO_5043330081" evidence="2">
    <location>
        <begin position="24"/>
        <end position="400"/>
    </location>
</feature>
<dbReference type="AlphaFoldDB" id="A0AAW3ZNF7"/>